<sequence length="184" mass="20134">MKQKSDANCLFWTVFVSLLFCSFTAGCSRNNRNEGRVPVAGVVLLDGSPLESGSIRFVPTGGRPVSSPIGKDGSFKLQELSVSNPDNELDILPGRYQVAVSASEMIGEEAKEMRWLAPSHYADYRTSGIEVEIVSAKSDLQIELSQVVREFPEQSEGAVETEPIATGINEAPNKQKNQKELQEK</sequence>
<organism evidence="2 3">
    <name type="scientific">Adhaeretor mobilis</name>
    <dbReference type="NCBI Taxonomy" id="1930276"/>
    <lineage>
        <taxon>Bacteria</taxon>
        <taxon>Pseudomonadati</taxon>
        <taxon>Planctomycetota</taxon>
        <taxon>Planctomycetia</taxon>
        <taxon>Pirellulales</taxon>
        <taxon>Lacipirellulaceae</taxon>
        <taxon>Adhaeretor</taxon>
    </lineage>
</organism>
<keyword evidence="3" id="KW-1185">Reference proteome</keyword>
<proteinExistence type="predicted"/>
<gene>
    <name evidence="2" type="ORF">HG15A2_32950</name>
</gene>
<dbReference type="KEGG" id="amob:HG15A2_32950"/>
<evidence type="ECO:0008006" key="4">
    <source>
        <dbReference type="Google" id="ProtNLM"/>
    </source>
</evidence>
<accession>A0A517MYK0</accession>
<evidence type="ECO:0000256" key="1">
    <source>
        <dbReference type="SAM" id="MobiDB-lite"/>
    </source>
</evidence>
<dbReference type="PROSITE" id="PS51257">
    <property type="entry name" value="PROKAR_LIPOPROTEIN"/>
    <property type="match status" value="1"/>
</dbReference>
<feature type="region of interest" description="Disordered" evidence="1">
    <location>
        <begin position="152"/>
        <end position="184"/>
    </location>
</feature>
<reference evidence="2 3" key="1">
    <citation type="submission" date="2019-02" db="EMBL/GenBank/DDBJ databases">
        <title>Deep-cultivation of Planctomycetes and their phenomic and genomic characterization uncovers novel biology.</title>
        <authorList>
            <person name="Wiegand S."/>
            <person name="Jogler M."/>
            <person name="Boedeker C."/>
            <person name="Pinto D."/>
            <person name="Vollmers J."/>
            <person name="Rivas-Marin E."/>
            <person name="Kohn T."/>
            <person name="Peeters S.H."/>
            <person name="Heuer A."/>
            <person name="Rast P."/>
            <person name="Oberbeckmann S."/>
            <person name="Bunk B."/>
            <person name="Jeske O."/>
            <person name="Meyerdierks A."/>
            <person name="Storesund J.E."/>
            <person name="Kallscheuer N."/>
            <person name="Luecker S."/>
            <person name="Lage O.M."/>
            <person name="Pohl T."/>
            <person name="Merkel B.J."/>
            <person name="Hornburger P."/>
            <person name="Mueller R.-W."/>
            <person name="Bruemmer F."/>
            <person name="Labrenz M."/>
            <person name="Spormann A.M."/>
            <person name="Op den Camp H."/>
            <person name="Overmann J."/>
            <person name="Amann R."/>
            <person name="Jetten M.S.M."/>
            <person name="Mascher T."/>
            <person name="Medema M.H."/>
            <person name="Devos D.P."/>
            <person name="Kaster A.-K."/>
            <person name="Ovreas L."/>
            <person name="Rohde M."/>
            <person name="Galperin M.Y."/>
            <person name="Jogler C."/>
        </authorList>
    </citation>
    <scope>NUCLEOTIDE SEQUENCE [LARGE SCALE GENOMIC DNA]</scope>
    <source>
        <strain evidence="2 3">HG15A2</strain>
    </source>
</reference>
<evidence type="ECO:0000313" key="2">
    <source>
        <dbReference type="EMBL" id="QDS99961.1"/>
    </source>
</evidence>
<dbReference type="Proteomes" id="UP000319852">
    <property type="component" value="Chromosome"/>
</dbReference>
<dbReference type="AlphaFoldDB" id="A0A517MYK0"/>
<protein>
    <recommendedName>
        <fullName evidence="4">Carboxypeptidase regulatory-like domain-containing protein</fullName>
    </recommendedName>
</protein>
<dbReference type="EMBL" id="CP036263">
    <property type="protein sequence ID" value="QDS99961.1"/>
    <property type="molecule type" value="Genomic_DNA"/>
</dbReference>
<evidence type="ECO:0000313" key="3">
    <source>
        <dbReference type="Proteomes" id="UP000319852"/>
    </source>
</evidence>
<name>A0A517MYK0_9BACT</name>